<name>A0ABQ9ITP5_9CUCU</name>
<protein>
    <submittedName>
        <fullName evidence="1">Uncharacterized protein</fullName>
    </submittedName>
</protein>
<dbReference type="Proteomes" id="UP001162164">
    <property type="component" value="Unassembled WGS sequence"/>
</dbReference>
<comment type="caution">
    <text evidence="1">The sequence shown here is derived from an EMBL/GenBank/DDBJ whole genome shotgun (WGS) entry which is preliminary data.</text>
</comment>
<dbReference type="EMBL" id="JAPWTJ010002599">
    <property type="protein sequence ID" value="KAJ8965480.1"/>
    <property type="molecule type" value="Genomic_DNA"/>
</dbReference>
<proteinExistence type="predicted"/>
<organism evidence="1 2">
    <name type="scientific">Molorchus minor</name>
    <dbReference type="NCBI Taxonomy" id="1323400"/>
    <lineage>
        <taxon>Eukaryota</taxon>
        <taxon>Metazoa</taxon>
        <taxon>Ecdysozoa</taxon>
        <taxon>Arthropoda</taxon>
        <taxon>Hexapoda</taxon>
        <taxon>Insecta</taxon>
        <taxon>Pterygota</taxon>
        <taxon>Neoptera</taxon>
        <taxon>Endopterygota</taxon>
        <taxon>Coleoptera</taxon>
        <taxon>Polyphaga</taxon>
        <taxon>Cucujiformia</taxon>
        <taxon>Chrysomeloidea</taxon>
        <taxon>Cerambycidae</taxon>
        <taxon>Lamiinae</taxon>
        <taxon>Monochamini</taxon>
        <taxon>Molorchus</taxon>
    </lineage>
</organism>
<reference evidence="1" key="1">
    <citation type="journal article" date="2023" name="Insect Mol. Biol.">
        <title>Genome sequencing provides insights into the evolution of gene families encoding plant cell wall-degrading enzymes in longhorned beetles.</title>
        <authorList>
            <person name="Shin N.R."/>
            <person name="Okamura Y."/>
            <person name="Kirsch R."/>
            <person name="Pauchet Y."/>
        </authorList>
    </citation>
    <scope>NUCLEOTIDE SEQUENCE</scope>
    <source>
        <strain evidence="1">MMC_N1</strain>
    </source>
</reference>
<keyword evidence="2" id="KW-1185">Reference proteome</keyword>
<accession>A0ABQ9ITP5</accession>
<sequence length="67" mass="7566">MAHVRAKAPPTLQTEEEVLDIVEDDPSTSTREIERQVNVSQHELLASVHRIRVRTLDSFDPSPAFIS</sequence>
<evidence type="ECO:0000313" key="1">
    <source>
        <dbReference type="EMBL" id="KAJ8965480.1"/>
    </source>
</evidence>
<evidence type="ECO:0000313" key="2">
    <source>
        <dbReference type="Proteomes" id="UP001162164"/>
    </source>
</evidence>
<gene>
    <name evidence="1" type="ORF">NQ317_009783</name>
</gene>